<comment type="caution">
    <text evidence="2">The sequence shown here is derived from an EMBL/GenBank/DDBJ whole genome shotgun (WGS) entry which is preliminary data.</text>
</comment>
<dbReference type="AlphaFoldDB" id="A0A9Q0AQ21"/>
<dbReference type="Pfam" id="PF06985">
    <property type="entry name" value="HET"/>
    <property type="match status" value="1"/>
</dbReference>
<proteinExistence type="predicted"/>
<sequence>MLTQSKEELKARNGIPASATWIMPCLPSAEQRQVLSGRQLDQNSVDFQHIKGWIEFCEIHHEACRNNIEVDMIPGLRVIDCSTRKIIAASRDCHFAALSYLWGPNSSQVATPRYDELPAIAPKVIEDAVLAAKALAIPFLWVDRYCVDQTNPAEKHTLIQKMDQIYQGAAVTFVDAVGDSPEQGFPGVSTLPRSLQTAVIIGGQRLIAVPDVAKEILSSPWSTRGWTYQEGLLSRRRLIFTRSQVYFQCMGMHCCESVNLPPATFSLNDMGKFYEKADGLRVLPSAGVGQNNREVLGRIGEYLQRRLSFDVDALNAFIGILERFRARDRPLYHFYGVPFEDRRITNEKPVVAGKLDPFHGLHKFPDRGQAEKSFMTWLMWKATVPPTTRFFTIRKEFPTWTWVHWKGIGSIQVDFETFVPVKAIASIKISERQPKRKIHLEDYIARIKKGQGTGTNYIDYLPCLYVTGWFAEVRGRPSNGSALDDAVAMLNDHYKTYNIEDIKLQVLCDAEERKLLAGGSANYYVMWLHVRGDLAAMRNDAALLEGLVILKNGGDDNDAYRRVGTIQWRPRGSTHFWVEGQTAKFGNGFDESKVTYFHCERRTIRLV</sequence>
<protein>
    <recommendedName>
        <fullName evidence="1">Heterokaryon incompatibility domain-containing protein</fullName>
    </recommendedName>
</protein>
<name>A0A9Q0AQ21_9PEZI</name>
<reference evidence="2" key="1">
    <citation type="submission" date="2021-03" db="EMBL/GenBank/DDBJ databases">
        <title>Revisited historic fungal species revealed as producer of novel bioactive compounds through whole genome sequencing and comparative genomics.</title>
        <authorList>
            <person name="Vignolle G.A."/>
            <person name="Hochenegger N."/>
            <person name="Mach R.L."/>
            <person name="Mach-Aigner A.R."/>
            <person name="Javad Rahimi M."/>
            <person name="Salim K.A."/>
            <person name="Chan C.M."/>
            <person name="Lim L.B.L."/>
            <person name="Cai F."/>
            <person name="Druzhinina I.S."/>
            <person name="U'Ren J.M."/>
            <person name="Derntl C."/>
        </authorList>
    </citation>
    <scope>NUCLEOTIDE SEQUENCE</scope>
    <source>
        <strain evidence="2">TUCIM 5799</strain>
    </source>
</reference>
<keyword evidence="3" id="KW-1185">Reference proteome</keyword>
<organism evidence="2 3">
    <name type="scientific">Neoarthrinium moseri</name>
    <dbReference type="NCBI Taxonomy" id="1658444"/>
    <lineage>
        <taxon>Eukaryota</taxon>
        <taxon>Fungi</taxon>
        <taxon>Dikarya</taxon>
        <taxon>Ascomycota</taxon>
        <taxon>Pezizomycotina</taxon>
        <taxon>Sordariomycetes</taxon>
        <taxon>Xylariomycetidae</taxon>
        <taxon>Amphisphaeriales</taxon>
        <taxon>Apiosporaceae</taxon>
        <taxon>Neoarthrinium</taxon>
    </lineage>
</organism>
<accession>A0A9Q0AQ21</accession>
<dbReference type="Proteomes" id="UP000829685">
    <property type="component" value="Unassembled WGS sequence"/>
</dbReference>
<dbReference type="EMBL" id="JAFIMR010000016">
    <property type="protein sequence ID" value="KAI1868929.1"/>
    <property type="molecule type" value="Genomic_DNA"/>
</dbReference>
<evidence type="ECO:0000313" key="2">
    <source>
        <dbReference type="EMBL" id="KAI1868929.1"/>
    </source>
</evidence>
<dbReference type="InterPro" id="IPR010730">
    <property type="entry name" value="HET"/>
</dbReference>
<evidence type="ECO:0000313" key="3">
    <source>
        <dbReference type="Proteomes" id="UP000829685"/>
    </source>
</evidence>
<evidence type="ECO:0000259" key="1">
    <source>
        <dbReference type="Pfam" id="PF06985"/>
    </source>
</evidence>
<gene>
    <name evidence="2" type="ORF">JX265_006908</name>
</gene>
<feature type="domain" description="Heterokaryon incompatibility" evidence="1">
    <location>
        <begin position="95"/>
        <end position="230"/>
    </location>
</feature>
<dbReference type="PANTHER" id="PTHR33112">
    <property type="entry name" value="DOMAIN PROTEIN, PUTATIVE-RELATED"/>
    <property type="match status" value="1"/>
</dbReference>
<dbReference type="PANTHER" id="PTHR33112:SF1">
    <property type="entry name" value="HETEROKARYON INCOMPATIBILITY DOMAIN-CONTAINING PROTEIN"/>
    <property type="match status" value="1"/>
</dbReference>